<organism evidence="1 2">
    <name type="scientific">Oidiodendron maius (strain Zn)</name>
    <dbReference type="NCBI Taxonomy" id="913774"/>
    <lineage>
        <taxon>Eukaryota</taxon>
        <taxon>Fungi</taxon>
        <taxon>Dikarya</taxon>
        <taxon>Ascomycota</taxon>
        <taxon>Pezizomycotina</taxon>
        <taxon>Leotiomycetes</taxon>
        <taxon>Leotiomycetes incertae sedis</taxon>
        <taxon>Myxotrichaceae</taxon>
        <taxon>Oidiodendron</taxon>
    </lineage>
</organism>
<gene>
    <name evidence="1" type="ORF">OIDMADRAFT_23683</name>
</gene>
<evidence type="ECO:0000313" key="1">
    <source>
        <dbReference type="EMBL" id="KIN08944.1"/>
    </source>
</evidence>
<accession>A0A0C3DC62</accession>
<dbReference type="AlphaFoldDB" id="A0A0C3DC62"/>
<dbReference type="Proteomes" id="UP000054321">
    <property type="component" value="Unassembled WGS sequence"/>
</dbReference>
<keyword evidence="2" id="KW-1185">Reference proteome</keyword>
<name>A0A0C3DC62_OIDMZ</name>
<sequence length="132" mass="14273">MTRDFGEVWLLRRGLIALASPGGKTSSPAFGSMQGCWCGIASVLLELQVAVGGCCLGAWDADDGMLCCVGLPTIVCTSRSCIGPIAHGHSACPDWRTILLQRPSLDPAFDEQFFLIEPFIHLTLSRRLDKYS</sequence>
<dbReference type="HOGENOM" id="CLU_1917656_0_0_1"/>
<proteinExistence type="predicted"/>
<dbReference type="EMBL" id="KN832870">
    <property type="protein sequence ID" value="KIN08944.1"/>
    <property type="molecule type" value="Genomic_DNA"/>
</dbReference>
<reference evidence="2" key="2">
    <citation type="submission" date="2015-01" db="EMBL/GenBank/DDBJ databases">
        <title>Evolutionary Origins and Diversification of the Mycorrhizal Mutualists.</title>
        <authorList>
            <consortium name="DOE Joint Genome Institute"/>
            <consortium name="Mycorrhizal Genomics Consortium"/>
            <person name="Kohler A."/>
            <person name="Kuo A."/>
            <person name="Nagy L.G."/>
            <person name="Floudas D."/>
            <person name="Copeland A."/>
            <person name="Barry K.W."/>
            <person name="Cichocki N."/>
            <person name="Veneault-Fourrey C."/>
            <person name="LaButti K."/>
            <person name="Lindquist E.A."/>
            <person name="Lipzen A."/>
            <person name="Lundell T."/>
            <person name="Morin E."/>
            <person name="Murat C."/>
            <person name="Riley R."/>
            <person name="Ohm R."/>
            <person name="Sun H."/>
            <person name="Tunlid A."/>
            <person name="Henrissat B."/>
            <person name="Grigoriev I.V."/>
            <person name="Hibbett D.S."/>
            <person name="Martin F."/>
        </authorList>
    </citation>
    <scope>NUCLEOTIDE SEQUENCE [LARGE SCALE GENOMIC DNA]</scope>
    <source>
        <strain evidence="2">Zn</strain>
    </source>
</reference>
<protein>
    <submittedName>
        <fullName evidence="1">Uncharacterized protein</fullName>
    </submittedName>
</protein>
<dbReference type="InParanoid" id="A0A0C3DC62"/>
<reference evidence="1 2" key="1">
    <citation type="submission" date="2014-04" db="EMBL/GenBank/DDBJ databases">
        <authorList>
            <consortium name="DOE Joint Genome Institute"/>
            <person name="Kuo A."/>
            <person name="Martino E."/>
            <person name="Perotto S."/>
            <person name="Kohler A."/>
            <person name="Nagy L.G."/>
            <person name="Floudas D."/>
            <person name="Copeland A."/>
            <person name="Barry K.W."/>
            <person name="Cichocki N."/>
            <person name="Veneault-Fourrey C."/>
            <person name="LaButti K."/>
            <person name="Lindquist E.A."/>
            <person name="Lipzen A."/>
            <person name="Lundell T."/>
            <person name="Morin E."/>
            <person name="Murat C."/>
            <person name="Sun H."/>
            <person name="Tunlid A."/>
            <person name="Henrissat B."/>
            <person name="Grigoriev I.V."/>
            <person name="Hibbett D.S."/>
            <person name="Martin F."/>
            <person name="Nordberg H.P."/>
            <person name="Cantor M.N."/>
            <person name="Hua S.X."/>
        </authorList>
    </citation>
    <scope>NUCLEOTIDE SEQUENCE [LARGE SCALE GENOMIC DNA]</scope>
    <source>
        <strain evidence="1 2">Zn</strain>
    </source>
</reference>
<evidence type="ECO:0000313" key="2">
    <source>
        <dbReference type="Proteomes" id="UP000054321"/>
    </source>
</evidence>